<evidence type="ECO:0000313" key="2">
    <source>
        <dbReference type="EMBL" id="KAK0485480.1"/>
    </source>
</evidence>
<dbReference type="AlphaFoldDB" id="A0AA39PKC7"/>
<keyword evidence="1" id="KW-0732">Signal</keyword>
<dbReference type="Proteomes" id="UP001175228">
    <property type="component" value="Unassembled WGS sequence"/>
</dbReference>
<evidence type="ECO:0000313" key="3">
    <source>
        <dbReference type="Proteomes" id="UP001175228"/>
    </source>
</evidence>
<gene>
    <name evidence="2" type="ORF">EDD18DRAFT_1111431</name>
</gene>
<evidence type="ECO:0000256" key="1">
    <source>
        <dbReference type="SAM" id="SignalP"/>
    </source>
</evidence>
<feature type="signal peptide" evidence="1">
    <location>
        <begin position="1"/>
        <end position="29"/>
    </location>
</feature>
<dbReference type="EMBL" id="JAUEPU010000050">
    <property type="protein sequence ID" value="KAK0485480.1"/>
    <property type="molecule type" value="Genomic_DNA"/>
</dbReference>
<accession>A0AA39PKC7</accession>
<comment type="caution">
    <text evidence="2">The sequence shown here is derived from an EMBL/GenBank/DDBJ whole genome shotgun (WGS) entry which is preliminary data.</text>
</comment>
<proteinExistence type="predicted"/>
<feature type="chain" id="PRO_5041319025" evidence="1">
    <location>
        <begin position="30"/>
        <end position="116"/>
    </location>
</feature>
<protein>
    <submittedName>
        <fullName evidence="2">Uncharacterized protein</fullName>
    </submittedName>
</protein>
<sequence>MKLSTGGAGLVGNFLCFPIAMMGSMVVSASSKDRTHGMHQGGLRSDQTKHKEMDGKVYLPQCQLDSRVARYLLSRKMGVAVAVTTREAAKEDAGAQISLLRFIGSELLWMIVDSVK</sequence>
<keyword evidence="3" id="KW-1185">Reference proteome</keyword>
<organism evidence="2 3">
    <name type="scientific">Armillaria luteobubalina</name>
    <dbReference type="NCBI Taxonomy" id="153913"/>
    <lineage>
        <taxon>Eukaryota</taxon>
        <taxon>Fungi</taxon>
        <taxon>Dikarya</taxon>
        <taxon>Basidiomycota</taxon>
        <taxon>Agaricomycotina</taxon>
        <taxon>Agaricomycetes</taxon>
        <taxon>Agaricomycetidae</taxon>
        <taxon>Agaricales</taxon>
        <taxon>Marasmiineae</taxon>
        <taxon>Physalacriaceae</taxon>
        <taxon>Armillaria</taxon>
    </lineage>
</organism>
<name>A0AA39PKC7_9AGAR</name>
<reference evidence="2" key="1">
    <citation type="submission" date="2023-06" db="EMBL/GenBank/DDBJ databases">
        <authorList>
            <consortium name="Lawrence Berkeley National Laboratory"/>
            <person name="Ahrendt S."/>
            <person name="Sahu N."/>
            <person name="Indic B."/>
            <person name="Wong-Bajracharya J."/>
            <person name="Merenyi Z."/>
            <person name="Ke H.-M."/>
            <person name="Monk M."/>
            <person name="Kocsube S."/>
            <person name="Drula E."/>
            <person name="Lipzen A."/>
            <person name="Balint B."/>
            <person name="Henrissat B."/>
            <person name="Andreopoulos B."/>
            <person name="Martin F.M."/>
            <person name="Harder C.B."/>
            <person name="Rigling D."/>
            <person name="Ford K.L."/>
            <person name="Foster G.D."/>
            <person name="Pangilinan J."/>
            <person name="Papanicolaou A."/>
            <person name="Barry K."/>
            <person name="LaButti K."/>
            <person name="Viragh M."/>
            <person name="Koriabine M."/>
            <person name="Yan M."/>
            <person name="Riley R."/>
            <person name="Champramary S."/>
            <person name="Plett K.L."/>
            <person name="Tsai I.J."/>
            <person name="Slot J."/>
            <person name="Sipos G."/>
            <person name="Plett J."/>
            <person name="Nagy L.G."/>
            <person name="Grigoriev I.V."/>
        </authorList>
    </citation>
    <scope>NUCLEOTIDE SEQUENCE</scope>
    <source>
        <strain evidence="2">HWK02</strain>
    </source>
</reference>